<dbReference type="RefSeq" id="WP_224194426.1">
    <property type="nucleotide sequence ID" value="NZ_JAIRAU010000034.1"/>
</dbReference>
<name>A0ABS7TWQ5_9BACT</name>
<evidence type="ECO:0000313" key="2">
    <source>
        <dbReference type="EMBL" id="MBZ5712670.1"/>
    </source>
</evidence>
<evidence type="ECO:0000256" key="1">
    <source>
        <dbReference type="SAM" id="MobiDB-lite"/>
    </source>
</evidence>
<evidence type="ECO:0008006" key="4">
    <source>
        <dbReference type="Google" id="ProtNLM"/>
    </source>
</evidence>
<dbReference type="EMBL" id="JAIRAU010000034">
    <property type="protein sequence ID" value="MBZ5712670.1"/>
    <property type="molecule type" value="Genomic_DNA"/>
</dbReference>
<dbReference type="Proteomes" id="UP001139031">
    <property type="component" value="Unassembled WGS sequence"/>
</dbReference>
<accession>A0ABS7TWQ5</accession>
<dbReference type="PROSITE" id="PS51257">
    <property type="entry name" value="PROKAR_LIPOPROTEIN"/>
    <property type="match status" value="1"/>
</dbReference>
<protein>
    <recommendedName>
        <fullName evidence="4">Lipoprotein</fullName>
    </recommendedName>
</protein>
<proteinExistence type="predicted"/>
<reference evidence="2" key="1">
    <citation type="submission" date="2021-08" db="EMBL/GenBank/DDBJ databases">
        <authorList>
            <person name="Stevens D.C."/>
        </authorList>
    </citation>
    <scope>NUCLEOTIDE SEQUENCE</scope>
    <source>
        <strain evidence="2">DSM 53165</strain>
    </source>
</reference>
<organism evidence="2 3">
    <name type="scientific">Nannocystis pusilla</name>
    <dbReference type="NCBI Taxonomy" id="889268"/>
    <lineage>
        <taxon>Bacteria</taxon>
        <taxon>Pseudomonadati</taxon>
        <taxon>Myxococcota</taxon>
        <taxon>Polyangia</taxon>
        <taxon>Nannocystales</taxon>
        <taxon>Nannocystaceae</taxon>
        <taxon>Nannocystis</taxon>
    </lineage>
</organism>
<keyword evidence="3" id="KW-1185">Reference proteome</keyword>
<sequence length="253" mass="25579">MNFALYRRIVVAVVCGSSGCSVREPLDSASDTEAGSGDGGAASSSTTTTGPDDKPVPPPTSTTGPDDTTGPAATTVLDTGDPVTSVVTSDATSGEAVHEFQALLAVSTVIAPELPFQFIATSTWTGWPEPHSLRLELQPLALSQGQVLAPRTPVGDPIVFDAIPVVDGAFELDMGLAMVIGAANPITGGDVTATLLLRGSLVAPDFYCGQVDGEIVTPLNASVVGSTFAALAIAGPDELPPQVMITCDGETVG</sequence>
<feature type="compositionally biased region" description="Low complexity" evidence="1">
    <location>
        <begin position="61"/>
        <end position="76"/>
    </location>
</feature>
<gene>
    <name evidence="2" type="ORF">K7C98_25800</name>
</gene>
<feature type="compositionally biased region" description="Low complexity" evidence="1">
    <location>
        <begin position="22"/>
        <end position="50"/>
    </location>
</feature>
<evidence type="ECO:0000313" key="3">
    <source>
        <dbReference type="Proteomes" id="UP001139031"/>
    </source>
</evidence>
<feature type="region of interest" description="Disordered" evidence="1">
    <location>
        <begin position="22"/>
        <end position="90"/>
    </location>
</feature>
<comment type="caution">
    <text evidence="2">The sequence shown here is derived from an EMBL/GenBank/DDBJ whole genome shotgun (WGS) entry which is preliminary data.</text>
</comment>